<dbReference type="SUPFAM" id="SSF51735">
    <property type="entry name" value="NAD(P)-binding Rossmann-fold domains"/>
    <property type="match status" value="1"/>
</dbReference>
<organism evidence="2 3">
    <name type="scientific">Aquamicrobium lusatiense</name>
    <dbReference type="NCBI Taxonomy" id="89772"/>
    <lineage>
        <taxon>Bacteria</taxon>
        <taxon>Pseudomonadati</taxon>
        <taxon>Pseudomonadota</taxon>
        <taxon>Alphaproteobacteria</taxon>
        <taxon>Hyphomicrobiales</taxon>
        <taxon>Phyllobacteriaceae</taxon>
        <taxon>Aquamicrobium</taxon>
    </lineage>
</organism>
<comment type="caution">
    <text evidence="2">The sequence shown here is derived from an EMBL/GenBank/DDBJ whole genome shotgun (WGS) entry which is preliminary data.</text>
</comment>
<dbReference type="Proteomes" id="UP000533306">
    <property type="component" value="Unassembled WGS sequence"/>
</dbReference>
<keyword evidence="3" id="KW-1185">Reference proteome</keyword>
<dbReference type="EC" id="1.4.1.1" evidence="2"/>
<dbReference type="GO" id="GO:0008473">
    <property type="term" value="F:ornithine cyclodeaminase activity"/>
    <property type="evidence" value="ECO:0007669"/>
    <property type="project" value="UniProtKB-EC"/>
</dbReference>
<dbReference type="Gene3D" id="3.40.50.720">
    <property type="entry name" value="NAD(P)-binding Rossmann-like Domain"/>
    <property type="match status" value="1"/>
</dbReference>
<dbReference type="InterPro" id="IPR003462">
    <property type="entry name" value="ODC_Mu_crystall"/>
</dbReference>
<dbReference type="AlphaFoldDB" id="A0A7W9RZW4"/>
<dbReference type="PANTHER" id="PTHR13812">
    <property type="entry name" value="KETIMINE REDUCTASE MU-CRYSTALLIN"/>
    <property type="match status" value="1"/>
</dbReference>
<evidence type="ECO:0000256" key="1">
    <source>
        <dbReference type="ARBA" id="ARBA00008903"/>
    </source>
</evidence>
<sequence length="311" mass="33290">MLVMDDAAIAALGVRAIDLAGPVSRALAAHALGEMLVEPKRMQLAASGAYAIGTHGLWQEQDRAFFHNLVGLDREPVKGARSTYRSAQVLFRSSDAMPLLTIHGNMMSSVLPVVMTLIAAQKFAPQSVEAVSFIGAGLQARLHLDALTAMFPLKRIFSHSRSRNSSQALADYAAARGIPTVICDDPQEAVRGGDIVVSSISESFGVEPFLETGWLKPDALLSSVDMLRPWRGARELLVIADDALQARQMIEAGRVPGVFPIDHELGGLLAGEKPSRKGEPAPVVLFHPGCCAGLFGMASALHEIHELSTER</sequence>
<dbReference type="RefSeq" id="WP_183826146.1">
    <property type="nucleotide sequence ID" value="NZ_JACHEU010000001.1"/>
</dbReference>
<protein>
    <submittedName>
        <fullName evidence="2">Ornithine cyclodeaminase/alanine dehydrogenase</fullName>
        <ecNumber evidence="2">1.4.1.1</ecNumber>
        <ecNumber evidence="2">4.3.1.12</ecNumber>
    </submittedName>
</protein>
<dbReference type="EC" id="4.3.1.12" evidence="2"/>
<gene>
    <name evidence="2" type="ORF">HNR59_000739</name>
</gene>
<dbReference type="Gene3D" id="3.30.1780.10">
    <property type="entry name" value="ornithine cyclodeaminase, domain 1"/>
    <property type="match status" value="1"/>
</dbReference>
<evidence type="ECO:0000313" key="2">
    <source>
        <dbReference type="EMBL" id="MBB6011394.1"/>
    </source>
</evidence>
<dbReference type="InterPro" id="IPR023401">
    <property type="entry name" value="ODC_N"/>
</dbReference>
<reference evidence="2 3" key="1">
    <citation type="submission" date="2020-08" db="EMBL/GenBank/DDBJ databases">
        <title>Genomic Encyclopedia of Type Strains, Phase IV (KMG-IV): sequencing the most valuable type-strain genomes for metagenomic binning, comparative biology and taxonomic classification.</title>
        <authorList>
            <person name="Goeker M."/>
        </authorList>
    </citation>
    <scope>NUCLEOTIDE SEQUENCE [LARGE SCALE GENOMIC DNA]</scope>
    <source>
        <strain evidence="2 3">DSM 11099</strain>
    </source>
</reference>
<dbReference type="PANTHER" id="PTHR13812:SF19">
    <property type="entry name" value="KETIMINE REDUCTASE MU-CRYSTALLIN"/>
    <property type="match status" value="1"/>
</dbReference>
<name>A0A7W9RZW4_9HYPH</name>
<dbReference type="GO" id="GO:0005737">
    <property type="term" value="C:cytoplasm"/>
    <property type="evidence" value="ECO:0007669"/>
    <property type="project" value="TreeGrafter"/>
</dbReference>
<evidence type="ECO:0000313" key="3">
    <source>
        <dbReference type="Proteomes" id="UP000533306"/>
    </source>
</evidence>
<dbReference type="GO" id="GO:0000286">
    <property type="term" value="F:alanine dehydrogenase activity"/>
    <property type="evidence" value="ECO:0007669"/>
    <property type="project" value="UniProtKB-EC"/>
</dbReference>
<dbReference type="Pfam" id="PF02423">
    <property type="entry name" value="OCD_Mu_crystall"/>
    <property type="match status" value="1"/>
</dbReference>
<proteinExistence type="inferred from homology"/>
<comment type="similarity">
    <text evidence="1">Belongs to the ornithine cyclodeaminase/mu-crystallin family.</text>
</comment>
<dbReference type="EMBL" id="JACHEU010000001">
    <property type="protein sequence ID" value="MBB6011394.1"/>
    <property type="molecule type" value="Genomic_DNA"/>
</dbReference>
<keyword evidence="2" id="KW-0560">Oxidoreductase</keyword>
<dbReference type="InterPro" id="IPR036291">
    <property type="entry name" value="NAD(P)-bd_dom_sf"/>
</dbReference>
<accession>A0A7W9RZW4</accession>
<keyword evidence="2" id="KW-0456">Lyase</keyword>